<dbReference type="RefSeq" id="WP_067854955.1">
    <property type="nucleotide sequence ID" value="NZ_LGTW01000021.1"/>
</dbReference>
<accession>A0A132PFT6</accession>
<organism evidence="1 2">
    <name type="scientific">Mycolicibacterium wolinskyi</name>
    <dbReference type="NCBI Taxonomy" id="59750"/>
    <lineage>
        <taxon>Bacteria</taxon>
        <taxon>Bacillati</taxon>
        <taxon>Actinomycetota</taxon>
        <taxon>Actinomycetes</taxon>
        <taxon>Mycobacteriales</taxon>
        <taxon>Mycobacteriaceae</taxon>
        <taxon>Mycolicibacterium</taxon>
    </lineage>
</organism>
<comment type="caution">
    <text evidence="1">The sequence shown here is derived from an EMBL/GenBank/DDBJ whole genome shotgun (WGS) entry which is preliminary data.</text>
</comment>
<dbReference type="Proteomes" id="UP000070612">
    <property type="component" value="Unassembled WGS sequence"/>
</dbReference>
<dbReference type="GO" id="GO:0015035">
    <property type="term" value="F:protein-disulfide reductase activity"/>
    <property type="evidence" value="ECO:0007669"/>
    <property type="project" value="InterPro"/>
</dbReference>
<dbReference type="PATRIC" id="fig|59750.3.peg.3169"/>
<evidence type="ECO:0000313" key="1">
    <source>
        <dbReference type="EMBL" id="KWX21206.1"/>
    </source>
</evidence>
<gene>
    <name evidence="1" type="ORF">AFM11_26495</name>
</gene>
<evidence type="ECO:0000313" key="2">
    <source>
        <dbReference type="Proteomes" id="UP000070612"/>
    </source>
</evidence>
<keyword evidence="2" id="KW-1185">Reference proteome</keyword>
<reference evidence="1 2" key="1">
    <citation type="submission" date="2015-07" db="EMBL/GenBank/DDBJ databases">
        <title>A draft genome sequence of Mycobacterium wolinskyi.</title>
        <authorList>
            <person name="de Man T.J."/>
            <person name="Perry K.A."/>
            <person name="Coulliette A.D."/>
            <person name="Jensen B."/>
            <person name="Toney N.C."/>
            <person name="Limbago B.M."/>
            <person name="Noble-Wang J."/>
        </authorList>
    </citation>
    <scope>NUCLEOTIDE SEQUENCE [LARGE SCALE GENOMIC DNA]</scope>
    <source>
        <strain evidence="1 2">CDC_01</strain>
    </source>
</reference>
<dbReference type="AlphaFoldDB" id="A0A132PFT6"/>
<sequence>MSGVLYFDGNCGMCTRSVRALSGRQRTGDVRIAPFQKSGTAERLGVDVDTMVEAAWWHDADGAVYRGAEAINAALGAGFGTRIPLRLYRLPGVRRIEDVVYRWVATHRYRFPGTTPHCAAQPGDC</sequence>
<proteinExistence type="predicted"/>
<dbReference type="Pfam" id="PF04134">
    <property type="entry name" value="DCC1-like"/>
    <property type="match status" value="1"/>
</dbReference>
<name>A0A132PFT6_9MYCO</name>
<protein>
    <submittedName>
        <fullName evidence="1">Thiol-disulfide oxidoreductase</fullName>
    </submittedName>
</protein>
<dbReference type="EMBL" id="LGTW01000021">
    <property type="protein sequence ID" value="KWX21206.1"/>
    <property type="molecule type" value="Genomic_DNA"/>
</dbReference>
<dbReference type="STRING" id="59750.AWC31_22840"/>
<dbReference type="InterPro" id="IPR007263">
    <property type="entry name" value="DCC1-like"/>
</dbReference>